<dbReference type="Pfam" id="PF01266">
    <property type="entry name" value="DAO"/>
    <property type="match status" value="1"/>
</dbReference>
<dbReference type="InterPro" id="IPR023209">
    <property type="entry name" value="DAO"/>
</dbReference>
<evidence type="ECO:0000256" key="2">
    <source>
        <dbReference type="ARBA" id="ARBA00006730"/>
    </source>
</evidence>
<proteinExistence type="inferred from homology"/>
<dbReference type="SUPFAM" id="SSF54373">
    <property type="entry name" value="FAD-linked reductases, C-terminal domain"/>
    <property type="match status" value="1"/>
</dbReference>
<keyword evidence="3" id="KW-0285">Flavoprotein</keyword>
<reference evidence="8" key="1">
    <citation type="journal article" date="2020" name="Stud. Mycol.">
        <title>101 Dothideomycetes genomes: a test case for predicting lifestyles and emergence of pathogens.</title>
        <authorList>
            <person name="Haridas S."/>
            <person name="Albert R."/>
            <person name="Binder M."/>
            <person name="Bloem J."/>
            <person name="Labutti K."/>
            <person name="Salamov A."/>
            <person name="Andreopoulos B."/>
            <person name="Baker S."/>
            <person name="Barry K."/>
            <person name="Bills G."/>
            <person name="Bluhm B."/>
            <person name="Cannon C."/>
            <person name="Castanera R."/>
            <person name="Culley D."/>
            <person name="Daum C."/>
            <person name="Ezra D."/>
            <person name="Gonzalez J."/>
            <person name="Henrissat B."/>
            <person name="Kuo A."/>
            <person name="Liang C."/>
            <person name="Lipzen A."/>
            <person name="Lutzoni F."/>
            <person name="Magnuson J."/>
            <person name="Mondo S."/>
            <person name="Nolan M."/>
            <person name="Ohm R."/>
            <person name="Pangilinan J."/>
            <person name="Park H.-J."/>
            <person name="Ramirez L."/>
            <person name="Alfaro M."/>
            <person name="Sun H."/>
            <person name="Tritt A."/>
            <person name="Yoshinaga Y."/>
            <person name="Zwiers L.-H."/>
            <person name="Turgeon B."/>
            <person name="Goodwin S."/>
            <person name="Spatafora J."/>
            <person name="Crous P."/>
            <person name="Grigoriev I."/>
        </authorList>
    </citation>
    <scope>NUCLEOTIDE SEQUENCE</scope>
    <source>
        <strain evidence="8">CBS 269.34</strain>
    </source>
</reference>
<accession>A0A6A6QPB2</accession>
<dbReference type="GO" id="GO:0003884">
    <property type="term" value="F:D-amino-acid oxidase activity"/>
    <property type="evidence" value="ECO:0007669"/>
    <property type="project" value="InterPro"/>
</dbReference>
<dbReference type="PANTHER" id="PTHR11530:SF16">
    <property type="entry name" value="D-AMINO ACID OXIDASE (AFU_ORTHOLOGUE AFUA_5G11290)"/>
    <property type="match status" value="1"/>
</dbReference>
<evidence type="ECO:0000256" key="3">
    <source>
        <dbReference type="ARBA" id="ARBA00022630"/>
    </source>
</evidence>
<dbReference type="InterPro" id="IPR006181">
    <property type="entry name" value="D-amino_acid_oxidase_CS"/>
</dbReference>
<dbReference type="InterPro" id="IPR006076">
    <property type="entry name" value="FAD-dep_OxRdtase"/>
</dbReference>
<keyword evidence="4 6" id="KW-0274">FAD</keyword>
<dbReference type="AlphaFoldDB" id="A0A6A6QPB2"/>
<evidence type="ECO:0000256" key="6">
    <source>
        <dbReference type="PIRSR" id="PIRSR000189-1"/>
    </source>
</evidence>
<keyword evidence="9" id="KW-1185">Reference proteome</keyword>
<feature type="binding site" evidence="6">
    <location>
        <position position="249"/>
    </location>
    <ligand>
        <name>D-dopa</name>
        <dbReference type="ChEBI" id="CHEBI:149689"/>
    </ligand>
</feature>
<comment type="similarity">
    <text evidence="2">Belongs to the DAMOX/DASOX family.</text>
</comment>
<protein>
    <submittedName>
        <fullName evidence="8">FAD dependent oxidoreductase</fullName>
    </submittedName>
</protein>
<feature type="binding site" evidence="6">
    <location>
        <position position="309"/>
    </location>
    <ligand>
        <name>D-dopa</name>
        <dbReference type="ChEBI" id="CHEBI:149689"/>
    </ligand>
</feature>
<dbReference type="GO" id="GO:0019478">
    <property type="term" value="P:D-amino acid catabolic process"/>
    <property type="evidence" value="ECO:0007669"/>
    <property type="project" value="TreeGrafter"/>
</dbReference>
<comment type="cofactor">
    <cofactor evidence="1 6">
        <name>FAD</name>
        <dbReference type="ChEBI" id="CHEBI:57692"/>
    </cofactor>
</comment>
<dbReference type="PANTHER" id="PTHR11530">
    <property type="entry name" value="D-AMINO ACID OXIDASE"/>
    <property type="match status" value="1"/>
</dbReference>
<evidence type="ECO:0000313" key="8">
    <source>
        <dbReference type="EMBL" id="KAF2493979.1"/>
    </source>
</evidence>
<gene>
    <name evidence="8" type="ORF">BU16DRAFT_528147</name>
</gene>
<sequence>MSSLPTPEFVVLGAGVIGLSTALTLSTTFPSSRITITATHFPGDRAAIYASPWAGANWLSVATDGGAFESYDRVTFQRFDELERSRPECGIKRMGIRAIFDNVIEEAGVLSVNEGGELGERLWYEELVGGVRMLQPGEVPEGAKWGMEVEGTFVVNTQVYLPWLQNEALKKGIKFVRRSYSNIDDVSKDFPQAAAVFNCTGLGSYSLGGVEDHNLYPTRGQVVLVAEPKTPISKMYFRSPKRVDPSTTYVFPRPLGGGVILGGCRQEGNWDGEVDLEFAEDIKKRCCALCPELGKPQELQVISHGVGLRPSRKGNARIEGEQRGSVLIVHNYGASGAGYQASWGMAARGVDIAKQTLTPTSKL</sequence>
<dbReference type="OrthoDB" id="2015447at2759"/>
<dbReference type="EMBL" id="MU004191">
    <property type="protein sequence ID" value="KAF2493979.1"/>
    <property type="molecule type" value="Genomic_DNA"/>
</dbReference>
<dbReference type="Gene3D" id="3.30.9.10">
    <property type="entry name" value="D-Amino Acid Oxidase, subunit A, domain 2"/>
    <property type="match status" value="1"/>
</dbReference>
<keyword evidence="5" id="KW-0560">Oxidoreductase</keyword>
<evidence type="ECO:0000256" key="5">
    <source>
        <dbReference type="ARBA" id="ARBA00023002"/>
    </source>
</evidence>
<dbReference type="GO" id="GO:0071949">
    <property type="term" value="F:FAD binding"/>
    <property type="evidence" value="ECO:0007669"/>
    <property type="project" value="InterPro"/>
</dbReference>
<feature type="domain" description="FAD dependent oxidoreductase" evidence="7">
    <location>
        <begin position="9"/>
        <end position="346"/>
    </location>
</feature>
<dbReference type="PROSITE" id="PS00677">
    <property type="entry name" value="DAO"/>
    <property type="match status" value="1"/>
</dbReference>
<dbReference type="GO" id="GO:0005737">
    <property type="term" value="C:cytoplasm"/>
    <property type="evidence" value="ECO:0007669"/>
    <property type="project" value="TreeGrafter"/>
</dbReference>
<dbReference type="PIRSF" id="PIRSF000189">
    <property type="entry name" value="D-aa_oxidase"/>
    <property type="match status" value="1"/>
</dbReference>
<name>A0A6A6QPB2_9PEZI</name>
<dbReference type="Gene3D" id="3.40.50.720">
    <property type="entry name" value="NAD(P)-binding Rossmann-like Domain"/>
    <property type="match status" value="1"/>
</dbReference>
<evidence type="ECO:0000256" key="1">
    <source>
        <dbReference type="ARBA" id="ARBA00001974"/>
    </source>
</evidence>
<evidence type="ECO:0000256" key="4">
    <source>
        <dbReference type="ARBA" id="ARBA00022827"/>
    </source>
</evidence>
<dbReference type="Proteomes" id="UP000799750">
    <property type="component" value="Unassembled WGS sequence"/>
</dbReference>
<feature type="binding site" evidence="6">
    <location>
        <position position="200"/>
    </location>
    <ligand>
        <name>FAD</name>
        <dbReference type="ChEBI" id="CHEBI:57692"/>
    </ligand>
</feature>
<feature type="binding site" evidence="6">
    <location>
        <position position="336"/>
    </location>
    <ligand>
        <name>D-dopa</name>
        <dbReference type="ChEBI" id="CHEBI:149689"/>
    </ligand>
</feature>
<organism evidence="8 9">
    <name type="scientific">Lophium mytilinum</name>
    <dbReference type="NCBI Taxonomy" id="390894"/>
    <lineage>
        <taxon>Eukaryota</taxon>
        <taxon>Fungi</taxon>
        <taxon>Dikarya</taxon>
        <taxon>Ascomycota</taxon>
        <taxon>Pezizomycotina</taxon>
        <taxon>Dothideomycetes</taxon>
        <taxon>Pleosporomycetidae</taxon>
        <taxon>Mytilinidiales</taxon>
        <taxon>Mytilinidiaceae</taxon>
        <taxon>Lophium</taxon>
    </lineage>
</organism>
<evidence type="ECO:0000313" key="9">
    <source>
        <dbReference type="Proteomes" id="UP000799750"/>
    </source>
</evidence>
<dbReference type="SUPFAM" id="SSF51971">
    <property type="entry name" value="Nucleotide-binding domain"/>
    <property type="match status" value="1"/>
</dbReference>
<evidence type="ECO:0000259" key="7">
    <source>
        <dbReference type="Pfam" id="PF01266"/>
    </source>
</evidence>